<dbReference type="SUPFAM" id="SSF55729">
    <property type="entry name" value="Acyl-CoA N-acyltransferases (Nat)"/>
    <property type="match status" value="1"/>
</dbReference>
<keyword evidence="3" id="KW-1185">Reference proteome</keyword>
<dbReference type="Proteomes" id="UP000012043">
    <property type="component" value="Unassembled WGS sequence"/>
</dbReference>
<sequence>MDGSKTDISVRTYPLNNLPLLQQHWQALEQKSQASFFLSWHWIGCWLRVFKPTAIVVEARLHDELLGLGILCQQTSRRRLFRKEQLLLQQTGQLAQDQIWIEYNDFLLSELAPEATRAAMIACISAELTDWDEWQINGLPQQQCPAWLNASGLSYRLGWEAPCYAVDLVALRASGKDYLDTLSGNTRYQIRRAIRVSEQQGKLQLEQPNSLEQALGWWQAIKPWHLQRFGANLDGSGFANPDFLAFHQTLITDNWPQGSLELHCLKAGEQVLGYFYNFIHRQRVYFYLAGLAPVADKQQKPGLVGHSLLIAHYAARGLDCYDFMAGDARYKAQLGRNTGKLCQLILQRDSLSLRLEQLARRIKGALKLPQSYHSRGAEQG</sequence>
<evidence type="ECO:0000259" key="1">
    <source>
        <dbReference type="Pfam" id="PF13480"/>
    </source>
</evidence>
<dbReference type="Gene3D" id="3.40.630.30">
    <property type="match status" value="1"/>
</dbReference>
<feature type="domain" description="BioF2-like acetyltransferase" evidence="1">
    <location>
        <begin position="185"/>
        <end position="331"/>
    </location>
</feature>
<dbReference type="EMBL" id="ALAB01000039">
    <property type="protein sequence ID" value="EJI84199.1"/>
    <property type="molecule type" value="Genomic_DNA"/>
</dbReference>
<dbReference type="PATRIC" id="fig|1197174.4.peg.2965"/>
<dbReference type="InterPro" id="IPR038740">
    <property type="entry name" value="BioF2-like_GNAT_dom"/>
</dbReference>
<evidence type="ECO:0000313" key="2">
    <source>
        <dbReference type="EMBL" id="EJI84199.1"/>
    </source>
</evidence>
<dbReference type="InterPro" id="IPR016181">
    <property type="entry name" value="Acyl_CoA_acyltransferase"/>
</dbReference>
<organism evidence="2 3">
    <name type="scientific">Alishewanella aestuarii B11</name>
    <dbReference type="NCBI Taxonomy" id="1197174"/>
    <lineage>
        <taxon>Bacteria</taxon>
        <taxon>Pseudomonadati</taxon>
        <taxon>Pseudomonadota</taxon>
        <taxon>Gammaproteobacteria</taxon>
        <taxon>Alteromonadales</taxon>
        <taxon>Alteromonadaceae</taxon>
        <taxon>Alishewanella</taxon>
    </lineage>
</organism>
<evidence type="ECO:0000313" key="3">
    <source>
        <dbReference type="Proteomes" id="UP000012043"/>
    </source>
</evidence>
<comment type="caution">
    <text evidence="2">The sequence shown here is derived from an EMBL/GenBank/DDBJ whole genome shotgun (WGS) entry which is preliminary data.</text>
</comment>
<dbReference type="Pfam" id="PF13480">
    <property type="entry name" value="Acetyltransf_6"/>
    <property type="match status" value="1"/>
</dbReference>
<protein>
    <recommendedName>
        <fullName evidence="1">BioF2-like acetyltransferase domain-containing protein</fullName>
    </recommendedName>
</protein>
<name>J2IC03_9ALTE</name>
<proteinExistence type="predicted"/>
<reference evidence="2 3" key="1">
    <citation type="journal article" date="2012" name="J. Bacteriol.">
        <title>Genome Sequence of Pectin-Degrading Alishewanella aestuarii Strain B11T, Isolated from Tidal Flat Sediment.</title>
        <authorList>
            <person name="Jung J."/>
            <person name="Choi S."/>
            <person name="Chun J."/>
            <person name="Park W."/>
        </authorList>
    </citation>
    <scope>NUCLEOTIDE SEQUENCE [LARGE SCALE GENOMIC DNA]</scope>
    <source>
        <strain evidence="2 3">B11</strain>
    </source>
</reference>
<dbReference type="AlphaFoldDB" id="J2IC03"/>
<accession>J2IC03</accession>
<gene>
    <name evidence="2" type="ORF">AEST_30330</name>
</gene>